<comment type="caution">
    <text evidence="1">The sequence shown here is derived from an EMBL/GenBank/DDBJ whole genome shotgun (WGS) entry which is preliminary data.</text>
</comment>
<dbReference type="Proteomes" id="UP000478052">
    <property type="component" value="Unassembled WGS sequence"/>
</dbReference>
<protein>
    <submittedName>
        <fullName evidence="1">MULE domain-containing protein</fullName>
    </submittedName>
</protein>
<accession>A0A6G0YHN3</accession>
<evidence type="ECO:0000313" key="2">
    <source>
        <dbReference type="Proteomes" id="UP000478052"/>
    </source>
</evidence>
<organism evidence="1 2">
    <name type="scientific">Aphis craccivora</name>
    <name type="common">Cowpea aphid</name>
    <dbReference type="NCBI Taxonomy" id="307492"/>
    <lineage>
        <taxon>Eukaryota</taxon>
        <taxon>Metazoa</taxon>
        <taxon>Ecdysozoa</taxon>
        <taxon>Arthropoda</taxon>
        <taxon>Hexapoda</taxon>
        <taxon>Insecta</taxon>
        <taxon>Pterygota</taxon>
        <taxon>Neoptera</taxon>
        <taxon>Paraneoptera</taxon>
        <taxon>Hemiptera</taxon>
        <taxon>Sternorrhyncha</taxon>
        <taxon>Aphidomorpha</taxon>
        <taxon>Aphidoidea</taxon>
        <taxon>Aphididae</taxon>
        <taxon>Aphidini</taxon>
        <taxon>Aphis</taxon>
        <taxon>Aphis</taxon>
    </lineage>
</organism>
<dbReference type="AlphaFoldDB" id="A0A6G0YHN3"/>
<dbReference type="EMBL" id="VUJU01004007">
    <property type="protein sequence ID" value="KAF0755810.1"/>
    <property type="molecule type" value="Genomic_DNA"/>
</dbReference>
<gene>
    <name evidence="1" type="ORF">FWK35_00020418</name>
</gene>
<keyword evidence="2" id="KW-1185">Reference proteome</keyword>
<evidence type="ECO:0000313" key="1">
    <source>
        <dbReference type="EMBL" id="KAF0755810.1"/>
    </source>
</evidence>
<sequence length="97" mass="11064">MQKVLQSHKASESTKLNQIQVLEDGAGYLMTSSSDTSRTSMLVLDNSMKLLMIAVEQQMLLEMNESPKIFNKNRKIQSQAELILGLSQNNFDDRNWE</sequence>
<proteinExistence type="predicted"/>
<reference evidence="1 2" key="1">
    <citation type="submission" date="2019-08" db="EMBL/GenBank/DDBJ databases">
        <title>Whole genome of Aphis craccivora.</title>
        <authorList>
            <person name="Voronova N.V."/>
            <person name="Shulinski R.S."/>
            <person name="Bandarenka Y.V."/>
            <person name="Zhorov D.G."/>
            <person name="Warner D."/>
        </authorList>
    </citation>
    <scope>NUCLEOTIDE SEQUENCE [LARGE SCALE GENOMIC DNA]</scope>
    <source>
        <strain evidence="1">180601</strain>
        <tissue evidence="1">Whole Body</tissue>
    </source>
</reference>
<name>A0A6G0YHN3_APHCR</name>